<proteinExistence type="predicted"/>
<comment type="caution">
    <text evidence="2">The sequence shown here is derived from an EMBL/GenBank/DDBJ whole genome shotgun (WGS) entry which is preliminary data.</text>
</comment>
<evidence type="ECO:0000259" key="1">
    <source>
        <dbReference type="Pfam" id="PF01636"/>
    </source>
</evidence>
<sequence length="369" mass="42390">MQSIDNIIQVTRSFHCTANTATLKVFGSGHINNTFWLQNELPGGSPYLLQCINHQIFTDVEKLTENMCRVISHLKQKVSAAGGDPDKEVMTLIPGKDGKYFYKDEYGSYWRMAYFLENTKTYDIVSTQKQARQAGIAFGRFQQMLSDMPAGVLHEVIPDFHNARKRLQALDMAIANDPLHRLKEVSPEIDYVKRYASAMLYFEQPEQQSKLPKRVTHNDTKCNNVLLNMQDEAQCVIDLDTVMDGYLAFDFGDAIRTIINKAAEDEANIENVQLNMPLFEAYTAAYLKEVAGFITPEETASLIKGVMVLPYTQTVRFLTDYLNGDTYYKVKFAGHNLQRARAQLQLFKQLYANRYALRKYIENEMRNYR</sequence>
<dbReference type="Proteomes" id="UP000253209">
    <property type="component" value="Unassembled WGS sequence"/>
</dbReference>
<dbReference type="AlphaFoldDB" id="A0A367GSQ5"/>
<dbReference type="Gene3D" id="3.90.1200.10">
    <property type="match status" value="1"/>
</dbReference>
<evidence type="ECO:0000313" key="3">
    <source>
        <dbReference type="Proteomes" id="UP000253209"/>
    </source>
</evidence>
<feature type="domain" description="Aminoglycoside phosphotransferase" evidence="1">
    <location>
        <begin position="23"/>
        <end position="262"/>
    </location>
</feature>
<protein>
    <submittedName>
        <fullName evidence="2">Desulfatase</fullName>
    </submittedName>
</protein>
<gene>
    <name evidence="2" type="ORF">DJ568_00975</name>
</gene>
<dbReference type="EMBL" id="QGDC01000001">
    <property type="protein sequence ID" value="RCH56462.1"/>
    <property type="molecule type" value="Genomic_DNA"/>
</dbReference>
<name>A0A367GSQ5_9SPHI</name>
<dbReference type="InterPro" id="IPR002575">
    <property type="entry name" value="Aminoglycoside_PTrfase"/>
</dbReference>
<dbReference type="PANTHER" id="PTHR21064">
    <property type="entry name" value="AMINOGLYCOSIDE PHOSPHOTRANSFERASE DOMAIN-CONTAINING PROTEIN-RELATED"/>
    <property type="match status" value="1"/>
</dbReference>
<dbReference type="InterPro" id="IPR050249">
    <property type="entry name" value="Pseudomonas-type_ThrB"/>
</dbReference>
<organism evidence="2 3">
    <name type="scientific">Mucilaginibacter hurinus</name>
    <dbReference type="NCBI Taxonomy" id="2201324"/>
    <lineage>
        <taxon>Bacteria</taxon>
        <taxon>Pseudomonadati</taxon>
        <taxon>Bacteroidota</taxon>
        <taxon>Sphingobacteriia</taxon>
        <taxon>Sphingobacteriales</taxon>
        <taxon>Sphingobacteriaceae</taxon>
        <taxon>Mucilaginibacter</taxon>
    </lineage>
</organism>
<reference evidence="2 3" key="1">
    <citation type="submission" date="2018-05" db="EMBL/GenBank/DDBJ databases">
        <title>Mucilaginibacter hurinus sp. nov., isolated from briquette warehouse soil.</title>
        <authorList>
            <person name="Choi L."/>
        </authorList>
    </citation>
    <scope>NUCLEOTIDE SEQUENCE [LARGE SCALE GENOMIC DNA]</scope>
    <source>
        <strain evidence="2 3">ZR32</strain>
    </source>
</reference>
<dbReference type="PANTHER" id="PTHR21064:SF5">
    <property type="entry name" value="SLR1880 PROTEIN"/>
    <property type="match status" value="1"/>
</dbReference>
<dbReference type="OrthoDB" id="526037at2"/>
<keyword evidence="3" id="KW-1185">Reference proteome</keyword>
<accession>A0A367GSQ5</accession>
<evidence type="ECO:0000313" key="2">
    <source>
        <dbReference type="EMBL" id="RCH56462.1"/>
    </source>
</evidence>
<dbReference type="InterPro" id="IPR011009">
    <property type="entry name" value="Kinase-like_dom_sf"/>
</dbReference>
<dbReference type="SUPFAM" id="SSF56112">
    <property type="entry name" value="Protein kinase-like (PK-like)"/>
    <property type="match status" value="1"/>
</dbReference>
<dbReference type="Pfam" id="PF01636">
    <property type="entry name" value="APH"/>
    <property type="match status" value="1"/>
</dbReference>
<dbReference type="RefSeq" id="WP_114003359.1">
    <property type="nucleotide sequence ID" value="NZ_QGDC01000001.1"/>
</dbReference>